<dbReference type="InterPro" id="IPR049021">
    <property type="entry name" value="AmiR_N"/>
</dbReference>
<feature type="domain" description="ANTAR" evidence="3">
    <location>
        <begin position="124"/>
        <end position="185"/>
    </location>
</feature>
<proteinExistence type="predicted"/>
<dbReference type="Proteomes" id="UP001179830">
    <property type="component" value="Chromosome"/>
</dbReference>
<feature type="domain" description="Response regulatory" evidence="2">
    <location>
        <begin position="12"/>
        <end position="118"/>
    </location>
</feature>
<dbReference type="PROSITE" id="PS50110">
    <property type="entry name" value="RESPONSE_REGULATORY"/>
    <property type="match status" value="1"/>
</dbReference>
<evidence type="ECO:0000313" key="5">
    <source>
        <dbReference type="Proteomes" id="UP001179830"/>
    </source>
</evidence>
<name>A0ABY8LPU1_9GAMM</name>
<dbReference type="Gene3D" id="1.10.10.10">
    <property type="entry name" value="Winged helix-like DNA-binding domain superfamily/Winged helix DNA-binding domain"/>
    <property type="match status" value="1"/>
</dbReference>
<evidence type="ECO:0000256" key="1">
    <source>
        <dbReference type="PROSITE-ProRule" id="PRU00169"/>
    </source>
</evidence>
<dbReference type="SUPFAM" id="SSF52172">
    <property type="entry name" value="CheY-like"/>
    <property type="match status" value="1"/>
</dbReference>
<dbReference type="RefSeq" id="WP_280105168.1">
    <property type="nucleotide sequence ID" value="NZ_CP122961.1"/>
</dbReference>
<organism evidence="4 5">
    <name type="scientific">Halomonas alkaliantarctica</name>
    <dbReference type="NCBI Taxonomy" id="232346"/>
    <lineage>
        <taxon>Bacteria</taxon>
        <taxon>Pseudomonadati</taxon>
        <taxon>Pseudomonadota</taxon>
        <taxon>Gammaproteobacteria</taxon>
        <taxon>Oceanospirillales</taxon>
        <taxon>Halomonadaceae</taxon>
        <taxon>Halomonas</taxon>
    </lineage>
</organism>
<evidence type="ECO:0000313" key="4">
    <source>
        <dbReference type="EMBL" id="WGI25419.1"/>
    </source>
</evidence>
<dbReference type="EMBL" id="CP122961">
    <property type="protein sequence ID" value="WGI25419.1"/>
    <property type="molecule type" value="Genomic_DNA"/>
</dbReference>
<dbReference type="SMART" id="SM01012">
    <property type="entry name" value="ANTAR"/>
    <property type="match status" value="1"/>
</dbReference>
<dbReference type="Gene3D" id="3.40.50.2300">
    <property type="match status" value="1"/>
</dbReference>
<dbReference type="Pfam" id="PF21332">
    <property type="entry name" value="AmiR_N"/>
    <property type="match status" value="1"/>
</dbReference>
<evidence type="ECO:0000259" key="3">
    <source>
        <dbReference type="PROSITE" id="PS50921"/>
    </source>
</evidence>
<evidence type="ECO:0000259" key="2">
    <source>
        <dbReference type="PROSITE" id="PS50110"/>
    </source>
</evidence>
<keyword evidence="5" id="KW-1185">Reference proteome</keyword>
<dbReference type="InterPro" id="IPR001789">
    <property type="entry name" value="Sig_transdc_resp-reg_receiver"/>
</dbReference>
<dbReference type="InterPro" id="IPR036388">
    <property type="entry name" value="WH-like_DNA-bd_sf"/>
</dbReference>
<dbReference type="Pfam" id="PF03861">
    <property type="entry name" value="ANTAR"/>
    <property type="match status" value="1"/>
</dbReference>
<sequence length="199" mass="22467">MKLDVYQDFRSQLLLVDCDARTQAMLDKCLTRLGIDCLIVADDDWGDLDTIHGVIVELDYLNSERLLASVKERGLPIVAVTHHQTPSQIQRALRLGATAILNKPITQSAVYTTLMMARGLNERIHALEIAKRDLTDTLSQREVIAKAVAHLMVKLELSEQDAYERLRRHAMSTQQPIEHVCRTLLEPSSLFARQGRTTP</sequence>
<reference evidence="4" key="1">
    <citation type="submission" date="2023-04" db="EMBL/GenBank/DDBJ databases">
        <title>Complete genome sequence of Halomonas alkaliantarctica MSP3 isolated from marine sediment, Jeju Island.</title>
        <authorList>
            <person name="Park S.-J."/>
        </authorList>
    </citation>
    <scope>NUCLEOTIDE SEQUENCE</scope>
    <source>
        <strain evidence="4">MSP3</strain>
    </source>
</reference>
<comment type="caution">
    <text evidence="1">Lacks conserved residue(s) required for the propagation of feature annotation.</text>
</comment>
<accession>A0ABY8LPU1</accession>
<protein>
    <submittedName>
        <fullName evidence="4">ANTAR domain-containing protein</fullName>
    </submittedName>
</protein>
<dbReference type="InterPro" id="IPR011006">
    <property type="entry name" value="CheY-like_superfamily"/>
</dbReference>
<dbReference type="InterPro" id="IPR005561">
    <property type="entry name" value="ANTAR"/>
</dbReference>
<dbReference type="PROSITE" id="PS50921">
    <property type="entry name" value="ANTAR"/>
    <property type="match status" value="1"/>
</dbReference>
<gene>
    <name evidence="4" type="ORF">QEN58_19145</name>
</gene>